<dbReference type="GeneID" id="69600363"/>
<evidence type="ECO:0000313" key="1">
    <source>
        <dbReference type="EMBL" id="SUV66799.1"/>
    </source>
</evidence>
<dbReference type="OMA" id="DCHAKEM"/>
<proteinExistence type="predicted"/>
<name>A0A0E8DKM5_BORPT</name>
<organism evidence="1 2">
    <name type="scientific">Bordetella pertussis</name>
    <dbReference type="NCBI Taxonomy" id="520"/>
    <lineage>
        <taxon>Bacteria</taxon>
        <taxon>Pseudomonadati</taxon>
        <taxon>Pseudomonadota</taxon>
        <taxon>Betaproteobacteria</taxon>
        <taxon>Burkholderiales</taxon>
        <taxon>Alcaligenaceae</taxon>
        <taxon>Bordetella</taxon>
    </lineage>
</organism>
<dbReference type="RefSeq" id="WP_010929928.1">
    <property type="nucleotide sequence ID" value="NZ_AP024746.1"/>
</dbReference>
<dbReference type="EMBL" id="UFTT01000002">
    <property type="protein sequence ID" value="SUV66799.1"/>
    <property type="molecule type" value="Genomic_DNA"/>
</dbReference>
<accession>A0A0E8DKM5</accession>
<evidence type="ECO:0000313" key="2">
    <source>
        <dbReference type="Proteomes" id="UP000255014"/>
    </source>
</evidence>
<gene>
    <name evidence="1" type="ORF">NCTC10911_03863</name>
</gene>
<sequence>MTQLYTYETFTPGTVLGEWAEPLDARLVATWGRLFGAEARDQPARQVGLTVALMIRAYLNVVTPRPPGNIHAQQILSIDGLPGVGETVRSRIRCLGKEIRRERRYLQLEVSGVGERERNLYTGRMNLIWAA</sequence>
<reference evidence="1 2" key="1">
    <citation type="submission" date="2018-06" db="EMBL/GenBank/DDBJ databases">
        <authorList>
            <consortium name="Pathogen Informatics"/>
            <person name="Doyle S."/>
        </authorList>
    </citation>
    <scope>NUCLEOTIDE SEQUENCE [LARGE SCALE GENOMIC DNA]</scope>
    <source>
        <strain evidence="1 2">NCTC10911</strain>
    </source>
</reference>
<dbReference type="AlphaFoldDB" id="A0A0E8DKM5"/>
<protein>
    <submittedName>
        <fullName evidence="1">Uncharacterized protein</fullName>
    </submittedName>
</protein>
<dbReference type="Proteomes" id="UP000255014">
    <property type="component" value="Unassembled WGS sequence"/>
</dbReference>